<dbReference type="Proteomes" id="UP000593567">
    <property type="component" value="Unassembled WGS sequence"/>
</dbReference>
<dbReference type="EMBL" id="VXIV02003349">
    <property type="protein sequence ID" value="KAF6017979.1"/>
    <property type="molecule type" value="Genomic_DNA"/>
</dbReference>
<name>A0A7J7IVP9_BUGNE</name>
<comment type="caution">
    <text evidence="1">The sequence shown here is derived from an EMBL/GenBank/DDBJ whole genome shotgun (WGS) entry which is preliminary data.</text>
</comment>
<organism evidence="1 2">
    <name type="scientific">Bugula neritina</name>
    <name type="common">Brown bryozoan</name>
    <name type="synonym">Sertularia neritina</name>
    <dbReference type="NCBI Taxonomy" id="10212"/>
    <lineage>
        <taxon>Eukaryota</taxon>
        <taxon>Metazoa</taxon>
        <taxon>Spiralia</taxon>
        <taxon>Lophotrochozoa</taxon>
        <taxon>Bryozoa</taxon>
        <taxon>Gymnolaemata</taxon>
        <taxon>Cheilostomatida</taxon>
        <taxon>Flustrina</taxon>
        <taxon>Buguloidea</taxon>
        <taxon>Bugulidae</taxon>
        <taxon>Bugula</taxon>
    </lineage>
</organism>
<accession>A0A7J7IVP9</accession>
<evidence type="ECO:0000313" key="2">
    <source>
        <dbReference type="Proteomes" id="UP000593567"/>
    </source>
</evidence>
<dbReference type="AlphaFoldDB" id="A0A7J7IVP9"/>
<evidence type="ECO:0000313" key="1">
    <source>
        <dbReference type="EMBL" id="KAF6017979.1"/>
    </source>
</evidence>
<keyword evidence="2" id="KW-1185">Reference proteome</keyword>
<reference evidence="1" key="1">
    <citation type="submission" date="2020-06" db="EMBL/GenBank/DDBJ databases">
        <title>Draft genome of Bugula neritina, a colonial animal packing powerful symbionts and potential medicines.</title>
        <authorList>
            <person name="Rayko M."/>
        </authorList>
    </citation>
    <scope>NUCLEOTIDE SEQUENCE [LARGE SCALE GENOMIC DNA]</scope>
    <source>
        <strain evidence="1">Kwan_BN1</strain>
    </source>
</reference>
<proteinExistence type="predicted"/>
<gene>
    <name evidence="1" type="ORF">EB796_023739</name>
</gene>
<sequence>MANPGVKGTYYEDDAEACSPAKYKKIETFHTDDRCCYEKWTSPEGNHYLERKCYCKKFDNNTEQHYSPQCYYLAKKDTKNDRIFLLLKCSCDNPTLISADSNYNCAIM</sequence>
<protein>
    <submittedName>
        <fullName evidence="1">Uncharacterized protein</fullName>
    </submittedName>
</protein>